<dbReference type="Pfam" id="PF00266">
    <property type="entry name" value="Aminotran_5"/>
    <property type="match status" value="1"/>
</dbReference>
<dbReference type="PANTHER" id="PTHR43586:SF4">
    <property type="entry name" value="ISOPENICILLIN N EPIMERASE"/>
    <property type="match status" value="1"/>
</dbReference>
<dbReference type="InterPro" id="IPR015424">
    <property type="entry name" value="PyrdxlP-dep_Trfase"/>
</dbReference>
<dbReference type="InterPro" id="IPR000192">
    <property type="entry name" value="Aminotrans_V_dom"/>
</dbReference>
<keyword evidence="3" id="KW-1185">Reference proteome</keyword>
<dbReference type="PANTHER" id="PTHR43586">
    <property type="entry name" value="CYSTEINE DESULFURASE"/>
    <property type="match status" value="1"/>
</dbReference>
<dbReference type="Gene3D" id="3.90.1150.10">
    <property type="entry name" value="Aspartate Aminotransferase, domain 1"/>
    <property type="match status" value="1"/>
</dbReference>
<gene>
    <name evidence="2" type="ORF">C1I91_00585</name>
</gene>
<reference evidence="2 3" key="1">
    <citation type="submission" date="2018-01" db="EMBL/GenBank/DDBJ databases">
        <title>Genome Sequencing and Assembly of Anaerobacter polyendosporus strain CT4.</title>
        <authorList>
            <person name="Tachaapaikoon C."/>
            <person name="Sutheeworapong S."/>
            <person name="Jenjaroenpun P."/>
            <person name="Wongsurawat T."/>
            <person name="Nookeaw I."/>
            <person name="Cheawchanlertfa P."/>
            <person name="Kosugi A."/>
            <person name="Cheevadhanarak S."/>
            <person name="Ratanakhanokchai K."/>
        </authorList>
    </citation>
    <scope>NUCLEOTIDE SEQUENCE [LARGE SCALE GENOMIC DNA]</scope>
    <source>
        <strain evidence="2 3">CT4</strain>
    </source>
</reference>
<evidence type="ECO:0000259" key="1">
    <source>
        <dbReference type="Pfam" id="PF00266"/>
    </source>
</evidence>
<dbReference type="RefSeq" id="WP_128210750.1">
    <property type="nucleotide sequence ID" value="NZ_CP025746.1"/>
</dbReference>
<dbReference type="OrthoDB" id="9804366at2"/>
<protein>
    <submittedName>
        <fullName evidence="2">Cysteine desulfurase</fullName>
    </submittedName>
</protein>
<evidence type="ECO:0000313" key="3">
    <source>
        <dbReference type="Proteomes" id="UP000286268"/>
    </source>
</evidence>
<dbReference type="GO" id="GO:0003824">
    <property type="term" value="F:catalytic activity"/>
    <property type="evidence" value="ECO:0007669"/>
    <property type="project" value="UniProtKB-ARBA"/>
</dbReference>
<dbReference type="Gene3D" id="3.40.640.10">
    <property type="entry name" value="Type I PLP-dependent aspartate aminotransferase-like (Major domain)"/>
    <property type="match status" value="1"/>
</dbReference>
<dbReference type="EMBL" id="CP025746">
    <property type="protein sequence ID" value="QAA30299.1"/>
    <property type="molecule type" value="Genomic_DNA"/>
</dbReference>
<organism evidence="2 3">
    <name type="scientific">Clostridium manihotivorum</name>
    <dbReference type="NCBI Taxonomy" id="2320868"/>
    <lineage>
        <taxon>Bacteria</taxon>
        <taxon>Bacillati</taxon>
        <taxon>Bacillota</taxon>
        <taxon>Clostridia</taxon>
        <taxon>Eubacteriales</taxon>
        <taxon>Clostridiaceae</taxon>
        <taxon>Clostridium</taxon>
    </lineage>
</organism>
<dbReference type="KEGG" id="cmah:C1I91_00585"/>
<sequence length="379" mass="42455">MRTIYLNNAFSSYPKTPNLYDNIFKYFTILESNRNFIEYIDEIKSMIEETRNLLCRLVNNKNSSNVIFTSNSTLAINMILKGILNKKDHVIVSSIENDVIMKPINSMIYSGLDISKIPCNESGQLDTTIIPKLINRHTKAIILSHVSNISGTILPLEEIGQICDKYNLFFIVDASQSIGTVEIDNEKLHADAIIFSGNKYLLGPEGIGGFIASDKLISNMSSISTINSQNYSNYMESINNNLELGTLNYMGIYGLNLALKFLLNIGIANIKLKTDELTSLFIKEVLNIGGLKIIGNKNIEDRSCIISLKLDSIKPIEIHEKLLGDGIYTGVGLFCNSSYNKLINTFPTGLLRLSFNYFNTLEDIIFTIDKLNTIIRNIS</sequence>
<dbReference type="AlphaFoldDB" id="A0A3R5QVA7"/>
<dbReference type="SUPFAM" id="SSF53383">
    <property type="entry name" value="PLP-dependent transferases"/>
    <property type="match status" value="1"/>
</dbReference>
<proteinExistence type="predicted"/>
<name>A0A3R5QVA7_9CLOT</name>
<dbReference type="InterPro" id="IPR015422">
    <property type="entry name" value="PyrdxlP-dep_Trfase_small"/>
</dbReference>
<dbReference type="Proteomes" id="UP000286268">
    <property type="component" value="Chromosome"/>
</dbReference>
<dbReference type="InterPro" id="IPR015421">
    <property type="entry name" value="PyrdxlP-dep_Trfase_major"/>
</dbReference>
<accession>A0A3R5QVA7</accession>
<feature type="domain" description="Aminotransferase class V" evidence="1">
    <location>
        <begin position="4"/>
        <end position="364"/>
    </location>
</feature>
<evidence type="ECO:0000313" key="2">
    <source>
        <dbReference type="EMBL" id="QAA30299.1"/>
    </source>
</evidence>